<protein>
    <submittedName>
        <fullName evidence="1">Uncharacterized protein</fullName>
    </submittedName>
</protein>
<reference evidence="1 2" key="1">
    <citation type="submission" date="2016-04" db="EMBL/GenBank/DDBJ databases">
        <title>Draft genome of Fonsecaea erecta CBS 125763.</title>
        <authorList>
            <person name="Weiss V.A."/>
            <person name="Vicente V.A."/>
            <person name="Raittz R.T."/>
            <person name="Moreno L.F."/>
            <person name="De Souza E.M."/>
            <person name="Pedrosa F.O."/>
            <person name="Steffens M.B."/>
            <person name="Faoro H."/>
            <person name="Tadra-Sfeir M.Z."/>
            <person name="Najafzadeh M.J."/>
            <person name="Felipe M.S."/>
            <person name="Teixeira M."/>
            <person name="Sun J."/>
            <person name="Xi L."/>
            <person name="Gomes R."/>
            <person name="De Azevedo C.M."/>
            <person name="Salgado C.G."/>
            <person name="Da Silva M.B."/>
            <person name="Nascimento M.F."/>
            <person name="Queiroz-Telles F."/>
            <person name="Attili D.S."/>
            <person name="Gorbushina A."/>
        </authorList>
    </citation>
    <scope>NUCLEOTIDE SEQUENCE [LARGE SCALE GENOMIC DNA]</scope>
    <source>
        <strain evidence="1 2">CBS 125763</strain>
    </source>
</reference>
<keyword evidence="2" id="KW-1185">Reference proteome</keyword>
<sequence>MSKLMTSVAILHAVERSLVGLDDNVAEILPALREKEVLIAYDDITKVSKFQALTEKITLR</sequence>
<dbReference type="EMBL" id="LVYI01000003">
    <property type="protein sequence ID" value="OAP61126.1"/>
    <property type="molecule type" value="Genomic_DNA"/>
</dbReference>
<name>A0A178ZP18_9EURO</name>
<dbReference type="OrthoDB" id="428260at2759"/>
<gene>
    <name evidence="1" type="ORF">AYL99_03327</name>
</gene>
<evidence type="ECO:0000313" key="2">
    <source>
        <dbReference type="Proteomes" id="UP000078343"/>
    </source>
</evidence>
<evidence type="ECO:0000313" key="1">
    <source>
        <dbReference type="EMBL" id="OAP61126.1"/>
    </source>
</evidence>
<comment type="caution">
    <text evidence="1">The sequence shown here is derived from an EMBL/GenBank/DDBJ whole genome shotgun (WGS) entry which is preliminary data.</text>
</comment>
<dbReference type="InterPro" id="IPR012338">
    <property type="entry name" value="Beta-lactam/transpept-like"/>
</dbReference>
<dbReference type="Gene3D" id="3.40.710.10">
    <property type="entry name" value="DD-peptidase/beta-lactamase superfamily"/>
    <property type="match status" value="1"/>
</dbReference>
<accession>A0A178ZP18</accession>
<dbReference type="RefSeq" id="XP_018694493.1">
    <property type="nucleotide sequence ID" value="XM_018834843.1"/>
</dbReference>
<dbReference type="Proteomes" id="UP000078343">
    <property type="component" value="Unassembled WGS sequence"/>
</dbReference>
<proteinExistence type="predicted"/>
<organism evidence="1 2">
    <name type="scientific">Fonsecaea erecta</name>
    <dbReference type="NCBI Taxonomy" id="1367422"/>
    <lineage>
        <taxon>Eukaryota</taxon>
        <taxon>Fungi</taxon>
        <taxon>Dikarya</taxon>
        <taxon>Ascomycota</taxon>
        <taxon>Pezizomycotina</taxon>
        <taxon>Eurotiomycetes</taxon>
        <taxon>Chaetothyriomycetidae</taxon>
        <taxon>Chaetothyriales</taxon>
        <taxon>Herpotrichiellaceae</taxon>
        <taxon>Fonsecaea</taxon>
    </lineage>
</organism>
<dbReference type="SUPFAM" id="SSF56601">
    <property type="entry name" value="beta-lactamase/transpeptidase-like"/>
    <property type="match status" value="1"/>
</dbReference>
<dbReference type="AlphaFoldDB" id="A0A178ZP18"/>
<dbReference type="GeneID" id="30007497"/>